<feature type="domain" description="CHRD" evidence="1">
    <location>
        <begin position="150"/>
        <end position="270"/>
    </location>
</feature>
<evidence type="ECO:0000313" key="3">
    <source>
        <dbReference type="Proteomes" id="UP000284250"/>
    </source>
</evidence>
<reference evidence="2 3" key="1">
    <citation type="submission" date="2018-09" db="EMBL/GenBank/DDBJ databases">
        <authorList>
            <person name="Zeman M."/>
            <person name="Pardy F."/>
        </authorList>
    </citation>
    <scope>NUCLEOTIDE SEQUENCE [LARGE SCALE GENOMIC DNA]</scope>
    <source>
        <strain evidence="2 3">CCM 8852</strain>
    </source>
</reference>
<proteinExistence type="predicted"/>
<accession>A0A418QQ28</accession>
<dbReference type="OrthoDB" id="571052at2"/>
<dbReference type="AlphaFoldDB" id="A0A418QQ28"/>
<dbReference type="PROSITE" id="PS50933">
    <property type="entry name" value="CHRD"/>
    <property type="match status" value="2"/>
</dbReference>
<dbReference type="PANTHER" id="PTHR46526">
    <property type="entry name" value="CHORDIN"/>
    <property type="match status" value="1"/>
</dbReference>
<dbReference type="Pfam" id="PF07452">
    <property type="entry name" value="CHRD"/>
    <property type="match status" value="4"/>
</dbReference>
<evidence type="ECO:0000313" key="2">
    <source>
        <dbReference type="EMBL" id="RIY07150.1"/>
    </source>
</evidence>
<protein>
    <submittedName>
        <fullName evidence="2">CHRD domain-containing protein</fullName>
    </submittedName>
</protein>
<dbReference type="InterPro" id="IPR010895">
    <property type="entry name" value="CHRD"/>
</dbReference>
<feature type="domain" description="CHRD" evidence="1">
    <location>
        <begin position="393"/>
        <end position="529"/>
    </location>
</feature>
<dbReference type="GO" id="GO:0036122">
    <property type="term" value="F:BMP binding"/>
    <property type="evidence" value="ECO:0007669"/>
    <property type="project" value="TreeGrafter"/>
</dbReference>
<keyword evidence="3" id="KW-1185">Reference proteome</keyword>
<organism evidence="2 3">
    <name type="scientific">Hymenobacter rubripertinctus</name>
    <dbReference type="NCBI Taxonomy" id="2029981"/>
    <lineage>
        <taxon>Bacteria</taxon>
        <taxon>Pseudomonadati</taxon>
        <taxon>Bacteroidota</taxon>
        <taxon>Cytophagia</taxon>
        <taxon>Cytophagales</taxon>
        <taxon>Hymenobacteraceae</taxon>
        <taxon>Hymenobacter</taxon>
    </lineage>
</organism>
<evidence type="ECO:0000259" key="1">
    <source>
        <dbReference type="PROSITE" id="PS50933"/>
    </source>
</evidence>
<comment type="caution">
    <text evidence="2">The sequence shown here is derived from an EMBL/GenBank/DDBJ whole genome shotgun (WGS) entry which is preliminary data.</text>
</comment>
<dbReference type="NCBIfam" id="TIGR04183">
    <property type="entry name" value="Por_Secre_tail"/>
    <property type="match status" value="1"/>
</dbReference>
<dbReference type="GO" id="GO:0005615">
    <property type="term" value="C:extracellular space"/>
    <property type="evidence" value="ECO:0007669"/>
    <property type="project" value="TreeGrafter"/>
</dbReference>
<dbReference type="SMART" id="SM00754">
    <property type="entry name" value="CHRD"/>
    <property type="match status" value="4"/>
</dbReference>
<dbReference type="InterPro" id="IPR052278">
    <property type="entry name" value="Chordin-like_regulators"/>
</dbReference>
<dbReference type="Proteomes" id="UP000284250">
    <property type="component" value="Unassembled WGS sequence"/>
</dbReference>
<dbReference type="PANTHER" id="PTHR46526:SF1">
    <property type="entry name" value="CHORDIN"/>
    <property type="match status" value="1"/>
</dbReference>
<dbReference type="RefSeq" id="WP_119657055.1">
    <property type="nucleotide sequence ID" value="NZ_JBHUOI010000040.1"/>
</dbReference>
<reference evidence="2 3" key="2">
    <citation type="submission" date="2019-01" db="EMBL/GenBank/DDBJ databases">
        <title>Hymenobacter humicola sp. nov., isolated from soils in Antarctica.</title>
        <authorList>
            <person name="Sedlacek I."/>
            <person name="Holochova P."/>
            <person name="Kralova S."/>
            <person name="Pantucek R."/>
            <person name="Stankova E."/>
            <person name="Vrbovska V."/>
            <person name="Kristofova L."/>
            <person name="Svec P."/>
            <person name="Busse H.-J."/>
        </authorList>
    </citation>
    <scope>NUCLEOTIDE SEQUENCE [LARGE SCALE GENOMIC DNA]</scope>
    <source>
        <strain evidence="2 3">CCM 8852</strain>
    </source>
</reference>
<dbReference type="InterPro" id="IPR026444">
    <property type="entry name" value="Secre_tail"/>
</dbReference>
<gene>
    <name evidence="2" type="ORF">D0T11_17245</name>
</gene>
<dbReference type="EMBL" id="QYCN01000032">
    <property type="protein sequence ID" value="RIY07150.1"/>
    <property type="molecule type" value="Genomic_DNA"/>
</dbReference>
<sequence>MRTIFTSCFVLLSLLLGIGPVQADHLRAHLLLGAQLSGAQEVPAVTTSARGVVSFTLNPGKDTLFISGAFAGLSGPVKGAHVHSGFEGVAGAIVTNLLPFVQGNRIQGFLTGTDLDRAKLDRYLRGGYYINIHTDANPGGEIRGQIRLEKDEEYTAELLGSQEVPPVVTNASGYGTFSLSQQQDKLRFRVILSGLSGPVVNTHFHKGAAGTSGAVIVDLKPYLSGNVIEGEITPTAEFLAALAIGQIYINVHTAANTGGEIRSQLVREARFLNHDARLDGAQMVPATASAAKAVAFFQLNTTLDTLLVSVAHTGLSSAPLTLDLYAANAGQANGPTLRIGSLNLVGAPSEFGFRIVSPGIALVNLFLTGTVNMVLTTTANPAGEIRGQVYRLAREGYTFGMSGAQERPTPVATAGYGAGFVSMDRDQSNVHVAASWGDLSGAATGGHLHTGLSTESGPVVFDLMPFFNAATPPNALDAYWNATNASPNDARPFTSRRALQFRRDSLYVNLHTVAKPGGEIRGQVTRDFRKVNLVLATQPAVVAAETFVAAPNPFQNEVQVRFQARASGSGTIRVTDLLGRTILTRSLAVRPGANTTELRISGASGMYVLTLDVGGSRVVSRITKQ</sequence>
<name>A0A418QQ28_9BACT</name>